<dbReference type="Proteomes" id="UP001221142">
    <property type="component" value="Unassembled WGS sequence"/>
</dbReference>
<protein>
    <recommendedName>
        <fullName evidence="3">F-box domain-containing protein</fullName>
    </recommendedName>
</protein>
<accession>A0AAD7B1K5</accession>
<evidence type="ECO:0008006" key="3">
    <source>
        <dbReference type="Google" id="ProtNLM"/>
    </source>
</evidence>
<gene>
    <name evidence="1" type="ORF">FB45DRAFT_1067638</name>
</gene>
<evidence type="ECO:0000313" key="1">
    <source>
        <dbReference type="EMBL" id="KAJ7607888.1"/>
    </source>
</evidence>
<comment type="caution">
    <text evidence="1">The sequence shown here is derived from an EMBL/GenBank/DDBJ whole genome shotgun (WGS) entry which is preliminary data.</text>
</comment>
<dbReference type="AlphaFoldDB" id="A0AAD7B1K5"/>
<keyword evidence="2" id="KW-1185">Reference proteome</keyword>
<name>A0AAD7B1K5_9AGAR</name>
<reference evidence="1" key="1">
    <citation type="submission" date="2023-03" db="EMBL/GenBank/DDBJ databases">
        <title>Massive genome expansion in bonnet fungi (Mycena s.s.) driven by repeated elements and novel gene families across ecological guilds.</title>
        <authorList>
            <consortium name="Lawrence Berkeley National Laboratory"/>
            <person name="Harder C.B."/>
            <person name="Miyauchi S."/>
            <person name="Viragh M."/>
            <person name="Kuo A."/>
            <person name="Thoen E."/>
            <person name="Andreopoulos B."/>
            <person name="Lu D."/>
            <person name="Skrede I."/>
            <person name="Drula E."/>
            <person name="Henrissat B."/>
            <person name="Morin E."/>
            <person name="Kohler A."/>
            <person name="Barry K."/>
            <person name="LaButti K."/>
            <person name="Morin E."/>
            <person name="Salamov A."/>
            <person name="Lipzen A."/>
            <person name="Mereny Z."/>
            <person name="Hegedus B."/>
            <person name="Baldrian P."/>
            <person name="Stursova M."/>
            <person name="Weitz H."/>
            <person name="Taylor A."/>
            <person name="Grigoriev I.V."/>
            <person name="Nagy L.G."/>
            <person name="Martin F."/>
            <person name="Kauserud H."/>
        </authorList>
    </citation>
    <scope>NUCLEOTIDE SEQUENCE</scope>
    <source>
        <strain evidence="1">9284</strain>
    </source>
</reference>
<dbReference type="EMBL" id="JARKIF010000047">
    <property type="protein sequence ID" value="KAJ7607888.1"/>
    <property type="molecule type" value="Genomic_DNA"/>
</dbReference>
<organism evidence="1 2">
    <name type="scientific">Roridomyces roridus</name>
    <dbReference type="NCBI Taxonomy" id="1738132"/>
    <lineage>
        <taxon>Eukaryota</taxon>
        <taxon>Fungi</taxon>
        <taxon>Dikarya</taxon>
        <taxon>Basidiomycota</taxon>
        <taxon>Agaricomycotina</taxon>
        <taxon>Agaricomycetes</taxon>
        <taxon>Agaricomycetidae</taxon>
        <taxon>Agaricales</taxon>
        <taxon>Marasmiineae</taxon>
        <taxon>Mycenaceae</taxon>
        <taxon>Roridomyces</taxon>
    </lineage>
</organism>
<sequence length="523" mass="58987">MDASQGQPTPPETRLHALLHSNVPGASSDFPAVESAISEIDVELAPLKQDILELQTRLSTLEFKRDELMSRRDQHRAIVSALRRMPPETLGEIFMWTLPSVADIWETPDVFGIKATPWVLTHVCSRWRQIAVEMPALWSLVMILYTDYNFPLAAVELQVQRAKNLRIHVYGSHRREPGPQVEVLTYLIEHSARWEELSIGLTREMNLILPTVQDRLPLLRRLCLEWDEEDGAEETALNVDCFQSATSLVDLRICRRWQPISYSAPANQLTRYTADAPWETHRAILSVSPGLIQAHISAFPVLPDPEPNPEVIQLSQLQCLYVSHVDLLQYFKVPVLEQVTLRVTSDELDITPALHRFIVDTASTVRRLGLRGLPDTGLASQILARYTSITELAILIFGGDGYQYTEHEFSIPNALISLLDIPPVSEGSPVVIAPKLTHVHIAFEDLLPVNADIFVRMLETRSQLPGGALRAVTVTMEQDPQLPAYILEKLNGLRERSGFEFSLVVDTNIFHHVAPWTCNPTWN</sequence>
<proteinExistence type="predicted"/>
<evidence type="ECO:0000313" key="2">
    <source>
        <dbReference type="Proteomes" id="UP001221142"/>
    </source>
</evidence>